<dbReference type="AntiFam" id="ANF00057">
    <property type="entry name" value="Translation of E. coli type CRISPR repeat"/>
</dbReference>
<comment type="caution">
    <text evidence="1">The sequence shown here is derived from an EMBL/GenBank/DDBJ whole genome shotgun (WGS) entry which is preliminary data.</text>
</comment>
<reference evidence="1 2" key="1">
    <citation type="submission" date="2019-09" db="EMBL/GenBank/DDBJ databases">
        <title>Characterization of the phylogenetic diversity of two novel species belonging to the genus Bifidobacterium: Bifidobacterium cebidarum sp. nov. and Bifidobacterium leontopitheci sp. nov.</title>
        <authorList>
            <person name="Lugli G.A."/>
            <person name="Duranti S."/>
            <person name="Milani C."/>
            <person name="Turroni F."/>
            <person name="Ventura M."/>
        </authorList>
    </citation>
    <scope>NUCLEOTIDE SEQUENCE [LARGE SCALE GENOMIC DNA]</scope>
    <source>
        <strain evidence="1 2">LMG 31471</strain>
    </source>
</reference>
<evidence type="ECO:0000313" key="2">
    <source>
        <dbReference type="Proteomes" id="UP000441772"/>
    </source>
</evidence>
<dbReference type="EMBL" id="WBVT01000025">
    <property type="protein sequence ID" value="KAB7789960.1"/>
    <property type="molecule type" value="Genomic_DNA"/>
</dbReference>
<dbReference type="Proteomes" id="UP000441772">
    <property type="component" value="Unassembled WGS sequence"/>
</dbReference>
<dbReference type="AlphaFoldDB" id="A0A6I1GEA7"/>
<name>A0A6I1GEA7_9BIFI</name>
<evidence type="ECO:0000313" key="1">
    <source>
        <dbReference type="EMBL" id="KAB7789960.1"/>
    </source>
</evidence>
<proteinExistence type="predicted"/>
<sequence>MRSGLLQVGGAPAAAGIIPACAGNTMLAHARNRPPWDHPHVCGEHPSLIETCTPEQGSSPRMRGTLVALVGREVRRGIIPAYAGNTSRSSPPSLQAWDHPRVCGEHSMSLRVHSASPGSSPRMRGTPVSARLVPAGVGIIPAYAGNTVFRSAIIRATRDHPRVCGNTSARSSAMGKVRDHPRVCGEHGGLVAGGFCVSGSSPRMRGTLEEHVVVHAGVFVQLEVEVLVT</sequence>
<keyword evidence="2" id="KW-1185">Reference proteome</keyword>
<protein>
    <submittedName>
        <fullName evidence="1">Uncharacterized protein</fullName>
    </submittedName>
</protein>
<dbReference type="AntiFam" id="ANF00006">
    <property type="entry name" value="Translation of CRISPR region"/>
</dbReference>
<gene>
    <name evidence="1" type="ORF">F7D09_1510</name>
</gene>
<organism evidence="1 2">
    <name type="scientific">Bifidobacterium leontopitheci</name>
    <dbReference type="NCBI Taxonomy" id="2650774"/>
    <lineage>
        <taxon>Bacteria</taxon>
        <taxon>Bacillati</taxon>
        <taxon>Actinomycetota</taxon>
        <taxon>Actinomycetes</taxon>
        <taxon>Bifidobacteriales</taxon>
        <taxon>Bifidobacteriaceae</taxon>
        <taxon>Bifidobacterium</taxon>
    </lineage>
</organism>
<accession>A0A6I1GEA7</accession>